<sequence length="588" mass="63943">MSTPTRGAYVPPHLRNRSGPSSPSPSSSPSSVGGSTTSSRGYNSAPTRSTQSRTPWSAPASQSTFSPNRNNTSGRLPDFSSPGGGPSRRSAPSNGQGHGQRASYGGNSGSGGGSSSPSLYIFGDSFVGPMKLLRDECVQIKTFKGSSAKGLNNPNSIKQVSKELVPILNHLLAPPPYAYVPSTGKWALLVFGNVDLQINYLWQLANKPLTSASFPSETPDKRDNNGDEEQGDVTDTEDQPENPINHTRRPSNVLATATETSSKGPALGPESFVKVVVEAYTSWLEREIVNGPVGKRLLENAEQRREGWDTASGRPARRRAPPSKVLIAAALPPLIEDELLPRIPEKYVERLEEDHEKAQRAMVRTSEERGSRTPWAKESKSQSVDEVEVGLSTLSVSDDPAPSPTSPRSASSSSSDPSAMFDSQPNMESSIHSTTSAMSSPPPSATTNTKTPITTLLTHDPPLCTLPVRVEMTNTYNAALRAFCEKHSDIFGFVDISEAMHKGSEAPSIHGEVDRNVWACPVDPTNVHPLWEPTLPLWMKALAEHDVPTEEWRISEDAEETFRAYEIDKRRRTEKRAGEDERIKLRDE</sequence>
<dbReference type="GeneID" id="43585834"/>
<feature type="region of interest" description="Disordered" evidence="1">
    <location>
        <begin position="1"/>
        <end position="114"/>
    </location>
</feature>
<reference evidence="2" key="1">
    <citation type="submission" date="2017-08" db="EMBL/GenBank/DDBJ databases">
        <authorList>
            <person name="Cuomo C."/>
            <person name="Billmyre B."/>
            <person name="Heitman J."/>
        </authorList>
    </citation>
    <scope>NUCLEOTIDE SEQUENCE</scope>
    <source>
        <strain evidence="2">CBS 12478</strain>
    </source>
</reference>
<feature type="compositionally biased region" description="Polar residues" evidence="1">
    <location>
        <begin position="42"/>
        <end position="74"/>
    </location>
</feature>
<organism evidence="2 3">
    <name type="scientific">Kwoniella shandongensis</name>
    <dbReference type="NCBI Taxonomy" id="1734106"/>
    <lineage>
        <taxon>Eukaryota</taxon>
        <taxon>Fungi</taxon>
        <taxon>Dikarya</taxon>
        <taxon>Basidiomycota</taxon>
        <taxon>Agaricomycotina</taxon>
        <taxon>Tremellomycetes</taxon>
        <taxon>Tremellales</taxon>
        <taxon>Cryptococcaceae</taxon>
        <taxon>Kwoniella</taxon>
    </lineage>
</organism>
<dbReference type="RefSeq" id="XP_031863889.1">
    <property type="nucleotide sequence ID" value="XM_032001726.1"/>
</dbReference>
<feature type="compositionally biased region" description="Acidic residues" evidence="1">
    <location>
        <begin position="226"/>
        <end position="240"/>
    </location>
</feature>
<feature type="region of interest" description="Disordered" evidence="1">
    <location>
        <begin position="358"/>
        <end position="454"/>
    </location>
</feature>
<evidence type="ECO:0000313" key="3">
    <source>
        <dbReference type="Proteomes" id="UP000322225"/>
    </source>
</evidence>
<evidence type="ECO:0000256" key="1">
    <source>
        <dbReference type="SAM" id="MobiDB-lite"/>
    </source>
</evidence>
<feature type="compositionally biased region" description="Polar residues" evidence="1">
    <location>
        <begin position="253"/>
        <end position="263"/>
    </location>
</feature>
<accession>A0A5M6C7U6</accession>
<reference evidence="2" key="2">
    <citation type="submission" date="2024-01" db="EMBL/GenBank/DDBJ databases">
        <title>Comparative genomics of Cryptococcus and Kwoniella reveals pathogenesis evolution and contrasting modes of karyotype evolution via chromosome fusion or intercentromeric recombination.</title>
        <authorList>
            <person name="Coelho M.A."/>
            <person name="David-Palma M."/>
            <person name="Shea T."/>
            <person name="Bowers K."/>
            <person name="McGinley-Smith S."/>
            <person name="Mohammad A.W."/>
            <person name="Gnirke A."/>
            <person name="Yurkov A.M."/>
            <person name="Nowrousian M."/>
            <person name="Sun S."/>
            <person name="Cuomo C.A."/>
            <person name="Heitman J."/>
        </authorList>
    </citation>
    <scope>NUCLEOTIDE SEQUENCE</scope>
    <source>
        <strain evidence="2">CBS 12478</strain>
    </source>
</reference>
<feature type="compositionally biased region" description="Basic and acidic residues" evidence="1">
    <location>
        <begin position="358"/>
        <end position="380"/>
    </location>
</feature>
<dbReference type="EMBL" id="CP144056">
    <property type="protein sequence ID" value="WWD19312.1"/>
    <property type="molecule type" value="Genomic_DNA"/>
</dbReference>
<feature type="region of interest" description="Disordered" evidence="1">
    <location>
        <begin position="211"/>
        <end position="268"/>
    </location>
</feature>
<protein>
    <submittedName>
        <fullName evidence="2">Uncharacterized protein</fullName>
    </submittedName>
</protein>
<proteinExistence type="predicted"/>
<gene>
    <name evidence="2" type="ORF">CI109_103770</name>
</gene>
<dbReference type="Proteomes" id="UP000322225">
    <property type="component" value="Chromosome 6"/>
</dbReference>
<keyword evidence="3" id="KW-1185">Reference proteome</keyword>
<feature type="compositionally biased region" description="Low complexity" evidence="1">
    <location>
        <begin position="429"/>
        <end position="454"/>
    </location>
</feature>
<dbReference type="AlphaFoldDB" id="A0A5M6C7U6"/>
<dbReference type="OrthoDB" id="3153298at2759"/>
<name>A0A5M6C7U6_9TREE</name>
<evidence type="ECO:0000313" key="2">
    <source>
        <dbReference type="EMBL" id="WWD19312.1"/>
    </source>
</evidence>
<feature type="compositionally biased region" description="Low complexity" evidence="1">
    <location>
        <begin position="395"/>
        <end position="419"/>
    </location>
</feature>
<dbReference type="KEGG" id="ksn:43585834"/>
<feature type="compositionally biased region" description="Low complexity" evidence="1">
    <location>
        <begin position="17"/>
        <end position="41"/>
    </location>
</feature>
<feature type="region of interest" description="Disordered" evidence="1">
    <location>
        <begin position="569"/>
        <end position="588"/>
    </location>
</feature>